<dbReference type="OrthoDB" id="3598281at2759"/>
<keyword evidence="5" id="KW-1185">Reference proteome</keyword>
<dbReference type="KEGG" id="ptkz:JDV02_000212"/>
<evidence type="ECO:0000259" key="3">
    <source>
        <dbReference type="Pfam" id="PF00350"/>
    </source>
</evidence>
<dbReference type="Gene3D" id="3.40.50.300">
    <property type="entry name" value="P-loop containing nucleotide triphosphate hydrolases"/>
    <property type="match status" value="2"/>
</dbReference>
<dbReference type="EMBL" id="CP086354">
    <property type="protein sequence ID" value="UNI13469.1"/>
    <property type="molecule type" value="Genomic_DNA"/>
</dbReference>
<evidence type="ECO:0000313" key="4">
    <source>
        <dbReference type="EMBL" id="UNI13469.1"/>
    </source>
</evidence>
<dbReference type="Pfam" id="PF00350">
    <property type="entry name" value="Dynamin_N"/>
    <property type="match status" value="1"/>
</dbReference>
<protein>
    <recommendedName>
        <fullName evidence="3">Dynamin N-terminal domain-containing protein</fullName>
    </recommendedName>
</protein>
<evidence type="ECO:0000256" key="2">
    <source>
        <dbReference type="SAM" id="MobiDB-lite"/>
    </source>
</evidence>
<feature type="region of interest" description="Disordered" evidence="2">
    <location>
        <begin position="136"/>
        <end position="324"/>
    </location>
</feature>
<dbReference type="AlphaFoldDB" id="A0A9Q8Q6I8"/>
<dbReference type="Proteomes" id="UP000829364">
    <property type="component" value="Chromosome 1"/>
</dbReference>
<feature type="region of interest" description="Disordered" evidence="2">
    <location>
        <begin position="14"/>
        <end position="83"/>
    </location>
</feature>
<accession>A0A9Q8Q6I8</accession>
<reference evidence="4" key="1">
    <citation type="submission" date="2021-11" db="EMBL/GenBank/DDBJ databases">
        <title>Purpureocillium_takamizusanense_genome.</title>
        <authorList>
            <person name="Nguyen N.-H."/>
        </authorList>
    </citation>
    <scope>NUCLEOTIDE SEQUENCE</scope>
    <source>
        <strain evidence="4">PT3</strain>
    </source>
</reference>
<proteinExistence type="predicted"/>
<feature type="compositionally biased region" description="Polar residues" evidence="2">
    <location>
        <begin position="280"/>
        <end position="311"/>
    </location>
</feature>
<feature type="compositionally biased region" description="Low complexity" evidence="2">
    <location>
        <begin position="179"/>
        <end position="191"/>
    </location>
</feature>
<dbReference type="PANTHER" id="PTHR36681">
    <property type="entry name" value="NUCLEAR GTPASE, GERMINAL CENTER-ASSOCIATED, TANDEM DUPLICATE 3"/>
    <property type="match status" value="1"/>
</dbReference>
<feature type="domain" description="Dynamin N-terminal" evidence="3">
    <location>
        <begin position="393"/>
        <end position="632"/>
    </location>
</feature>
<dbReference type="GeneID" id="72062178"/>
<feature type="compositionally biased region" description="Polar residues" evidence="2">
    <location>
        <begin position="192"/>
        <end position="203"/>
    </location>
</feature>
<dbReference type="SUPFAM" id="SSF52540">
    <property type="entry name" value="P-loop containing nucleoside triphosphate hydrolases"/>
    <property type="match status" value="1"/>
</dbReference>
<keyword evidence="1" id="KW-0175">Coiled coil</keyword>
<evidence type="ECO:0000256" key="1">
    <source>
        <dbReference type="SAM" id="Coils"/>
    </source>
</evidence>
<dbReference type="RefSeq" id="XP_047836950.1">
    <property type="nucleotide sequence ID" value="XM_047980992.1"/>
</dbReference>
<dbReference type="InterPro" id="IPR045063">
    <property type="entry name" value="Dynamin_N"/>
</dbReference>
<organism evidence="4 5">
    <name type="scientific">Purpureocillium takamizusanense</name>
    <dbReference type="NCBI Taxonomy" id="2060973"/>
    <lineage>
        <taxon>Eukaryota</taxon>
        <taxon>Fungi</taxon>
        <taxon>Dikarya</taxon>
        <taxon>Ascomycota</taxon>
        <taxon>Pezizomycotina</taxon>
        <taxon>Sordariomycetes</taxon>
        <taxon>Hypocreomycetidae</taxon>
        <taxon>Hypocreales</taxon>
        <taxon>Ophiocordycipitaceae</taxon>
        <taxon>Purpureocillium</taxon>
    </lineage>
</organism>
<evidence type="ECO:0000313" key="5">
    <source>
        <dbReference type="Proteomes" id="UP000829364"/>
    </source>
</evidence>
<feature type="coiled-coil region" evidence="1">
    <location>
        <begin position="690"/>
        <end position="731"/>
    </location>
</feature>
<sequence>MAQPSTDMALVRLESLSLDDGPDQRRDEMTRPEPVAEPSGVSLDISLVSTNPDADPLLEHVSSPSHHQSGQVTPVSRASPESVDESFDLSFDFSFASTASGAYVFGQPSSRLAPPSPTPAGREQAGHELFTFRSLHNITPEPRSTDWPRTFNPLPARPVSADRSSELLEPGIASPRPQPAAAVPASDATPATIQSSSASTHEQPSPPVAPIPGRAGFTRHQPPPDFSFEPRIAPRFRRIHPLPARSASRSPRPKMSPDLPKPGTFSLGSQPDGIGLESESAPTVQSSPAATQEQSSPPVSPPANGTVSSDSTPQPPTQPIPYDAKDEAAPAHELFTSTFQDALKDGRKISEDAVAAIEGAMQASTAASTVELRQLLHTAKALTSFECTDTRTIAVLGDSGEGKSSLINALLHCPGVAQTSDAGSACTSVVTEYRQKKAEHSAPITVEVDYLSASEIEDLIRELLYSYRQLFLPLVNSSSTSEEDFTRCERESEKAWSTLQAAFKHKTQFTENYARDTSEGAVERISSQLIQWANELEWPDNGRDGRWVTTATTAEECVEQTKRFAQDKYWPFTKIIRVYLSSQVLKTGVVLADLPGLHDTNLARVRATQDYLLKCDNILIVAKISRAITDQSLKSSLFYVLSRHMPLEWDQSGAQRMKIAVVCTKAEEININTARTEFCGPGKIISTETMKQLDDEIDKAKASGDRKRKKRAKLQQQLALIRARAQHVKENLQLAYSSKMRGSKLEVFCVSSAWYEKYCPKGNVELVQGSGIPDLRRFCHTVVADIHLNEAKQFLKPKLSGLLNSLDLYARSNMTRSDEASKARAGYAAIVKDLDGVVRENKSLADTFRRDCKRSFEDQILTFFDRRGHHWEAAATNEGRKWDSKQEWHSCIPQPNPEHLDGLN</sequence>
<feature type="compositionally biased region" description="Basic and acidic residues" evidence="2">
    <location>
        <begin position="22"/>
        <end position="31"/>
    </location>
</feature>
<dbReference type="PANTHER" id="PTHR36681:SF3">
    <property type="entry name" value="NUCLEAR GTPASE, GERMINAL CENTER-ASSOCIATED, TANDEM DUPLICATE 3"/>
    <property type="match status" value="1"/>
</dbReference>
<dbReference type="InterPro" id="IPR027417">
    <property type="entry name" value="P-loop_NTPase"/>
</dbReference>
<name>A0A9Q8Q6I8_9HYPO</name>
<feature type="compositionally biased region" description="Polar residues" evidence="2">
    <location>
        <begin position="62"/>
        <end position="76"/>
    </location>
</feature>
<gene>
    <name evidence="4" type="ORF">JDV02_000212</name>
</gene>